<keyword evidence="2" id="KW-1185">Reference proteome</keyword>
<organism evidence="1 2">
    <name type="scientific">Streptomyces olivoverticillatus</name>
    <dbReference type="NCBI Taxonomy" id="66427"/>
    <lineage>
        <taxon>Bacteria</taxon>
        <taxon>Bacillati</taxon>
        <taxon>Actinomycetota</taxon>
        <taxon>Actinomycetes</taxon>
        <taxon>Kitasatosporales</taxon>
        <taxon>Streptomycetaceae</taxon>
        <taxon>Streptomyces</taxon>
    </lineage>
</organism>
<dbReference type="AlphaFoldDB" id="A0A7W7LMH1"/>
<accession>A0A7W7LMH1</accession>
<reference evidence="1 2" key="1">
    <citation type="submission" date="2020-08" db="EMBL/GenBank/DDBJ databases">
        <title>Genomic Encyclopedia of Type Strains, Phase III (KMG-III): the genomes of soil and plant-associated and newly described type strains.</title>
        <authorList>
            <person name="Whitman W."/>
        </authorList>
    </citation>
    <scope>NUCLEOTIDE SEQUENCE [LARGE SCALE GENOMIC DNA]</scope>
    <source>
        <strain evidence="1 2">CECT 3266</strain>
    </source>
</reference>
<evidence type="ECO:0008006" key="3">
    <source>
        <dbReference type="Google" id="ProtNLM"/>
    </source>
</evidence>
<evidence type="ECO:0000313" key="1">
    <source>
        <dbReference type="EMBL" id="MBB4892920.1"/>
    </source>
</evidence>
<dbReference type="Proteomes" id="UP000556084">
    <property type="component" value="Unassembled WGS sequence"/>
</dbReference>
<dbReference type="EMBL" id="JACHJH010000002">
    <property type="protein sequence ID" value="MBB4892920.1"/>
    <property type="molecule type" value="Genomic_DNA"/>
</dbReference>
<evidence type="ECO:0000313" key="2">
    <source>
        <dbReference type="Proteomes" id="UP000556084"/>
    </source>
</evidence>
<sequence length="186" mass="21167">MQQFQYIDGVVRWREPKNTPPGLIRLRTPYEPDARTGSKREVDWSGYKIHLSETCEPDTPHLITHIHTTPAPVTDVVVLEDIHTALADRGLLPEEHLVDAGYVDAGQIHHAHRDHHVELVKPVKATTVKGQATADVFDNTRFTIDWDQRQALCPGGQTQRRVARRPKPGWHCGHPCPFRRPTLRPL</sequence>
<name>A0A7W7LMH1_9ACTN</name>
<protein>
    <recommendedName>
        <fullName evidence="3">Transposase</fullName>
    </recommendedName>
</protein>
<comment type="caution">
    <text evidence="1">The sequence shown here is derived from an EMBL/GenBank/DDBJ whole genome shotgun (WGS) entry which is preliminary data.</text>
</comment>
<proteinExistence type="predicted"/>
<gene>
    <name evidence="1" type="ORF">FHS39_001931</name>
</gene>